<reference evidence="2 3" key="1">
    <citation type="journal article" date="2018" name="PLoS Genet.">
        <title>Population sequencing reveals clonal diversity and ancestral inbreeding in the grapevine cultivar Chardonnay.</title>
        <authorList>
            <person name="Roach M.J."/>
            <person name="Johnson D.L."/>
            <person name="Bohlmann J."/>
            <person name="van Vuuren H.J."/>
            <person name="Jones S.J."/>
            <person name="Pretorius I.S."/>
            <person name="Schmidt S.A."/>
            <person name="Borneman A.R."/>
        </authorList>
    </citation>
    <scope>NUCLEOTIDE SEQUENCE [LARGE SCALE GENOMIC DNA]</scope>
    <source>
        <strain evidence="3">cv. Chardonnay</strain>
        <tissue evidence="2">Leaf</tissue>
    </source>
</reference>
<name>A0A438KCK1_VITVI</name>
<dbReference type="PANTHER" id="PTHR11439">
    <property type="entry name" value="GAG-POL-RELATED RETROTRANSPOSON"/>
    <property type="match status" value="1"/>
</dbReference>
<dbReference type="PANTHER" id="PTHR11439:SF470">
    <property type="entry name" value="CYSTEINE-RICH RLK (RECEPTOR-LIKE PROTEIN KINASE) 8"/>
    <property type="match status" value="1"/>
</dbReference>
<dbReference type="AlphaFoldDB" id="A0A438KCK1"/>
<protein>
    <submittedName>
        <fullName evidence="2">Retrovirus-related Pol polyprotein from transposon RE1</fullName>
    </submittedName>
</protein>
<dbReference type="EMBL" id="QGNW01000010">
    <property type="protein sequence ID" value="RVX18952.1"/>
    <property type="molecule type" value="Genomic_DNA"/>
</dbReference>
<evidence type="ECO:0000313" key="3">
    <source>
        <dbReference type="Proteomes" id="UP000288805"/>
    </source>
</evidence>
<dbReference type="InterPro" id="IPR013103">
    <property type="entry name" value="RVT_2"/>
</dbReference>
<dbReference type="CDD" id="cd09272">
    <property type="entry name" value="RNase_HI_RT_Ty1"/>
    <property type="match status" value="1"/>
</dbReference>
<feature type="domain" description="Reverse transcriptase Ty1/copia-type" evidence="1">
    <location>
        <begin position="2"/>
        <end position="115"/>
    </location>
</feature>
<evidence type="ECO:0000313" key="2">
    <source>
        <dbReference type="EMBL" id="RVX18952.1"/>
    </source>
</evidence>
<dbReference type="Pfam" id="PF07727">
    <property type="entry name" value="RVT_2"/>
    <property type="match status" value="1"/>
</dbReference>
<accession>A0A438KCK1</accession>
<evidence type="ECO:0000259" key="1">
    <source>
        <dbReference type="Pfam" id="PF07727"/>
    </source>
</evidence>
<gene>
    <name evidence="2" type="primary">RE1_1624</name>
    <name evidence="2" type="ORF">CK203_006874</name>
</gene>
<dbReference type="InterPro" id="IPR043502">
    <property type="entry name" value="DNA/RNA_pol_sf"/>
</dbReference>
<dbReference type="SUPFAM" id="SSF56672">
    <property type="entry name" value="DNA/RNA polymerases"/>
    <property type="match status" value="1"/>
</dbReference>
<comment type="caution">
    <text evidence="2">The sequence shown here is derived from an EMBL/GenBank/DDBJ whole genome shotgun (WGS) entry which is preliminary data.</text>
</comment>
<dbReference type="Proteomes" id="UP000288805">
    <property type="component" value="Unassembled WGS sequence"/>
</dbReference>
<sequence length="304" mass="34695">MNIPPGFEGNTGNKVCKLKKALYGLKQSPRAWFERFAKVMKEFGYKQSQGDHTLIIKHSASEGVTALLFYVDDIIVTENDKREKHELKQRLATEFEIKELGKLKYFLGIEVAYSHKGSSSLNKKARMYQRLVGRLIYLAHTWPDIAYSVSVISQFMHDPREPHLQAAYRVLHYLKGNPGKGILFKKNNTLALEAYIDADYAGSLVDRRSTIGYCTFLGGNLVTWRSKKQNVVAKSSAESEFRAIAQGLCELFWLKIILDDLRIKWDGPIKFFVTIRQLSILLITLYNTIGQNILRLIGISSKKN</sequence>
<proteinExistence type="predicted"/>
<organism evidence="2 3">
    <name type="scientific">Vitis vinifera</name>
    <name type="common">Grape</name>
    <dbReference type="NCBI Taxonomy" id="29760"/>
    <lineage>
        <taxon>Eukaryota</taxon>
        <taxon>Viridiplantae</taxon>
        <taxon>Streptophyta</taxon>
        <taxon>Embryophyta</taxon>
        <taxon>Tracheophyta</taxon>
        <taxon>Spermatophyta</taxon>
        <taxon>Magnoliopsida</taxon>
        <taxon>eudicotyledons</taxon>
        <taxon>Gunneridae</taxon>
        <taxon>Pentapetalae</taxon>
        <taxon>rosids</taxon>
        <taxon>Vitales</taxon>
        <taxon>Vitaceae</taxon>
        <taxon>Viteae</taxon>
        <taxon>Vitis</taxon>
    </lineage>
</organism>